<dbReference type="RefSeq" id="XP_003038925.1">
    <property type="nucleotide sequence ID" value="XM_003038879.1"/>
</dbReference>
<evidence type="ECO:0000313" key="4">
    <source>
        <dbReference type="Proteomes" id="UP000007431"/>
    </source>
</evidence>
<dbReference type="EMBL" id="GL377302">
    <property type="protein sequence ID" value="EFJ04023.1"/>
    <property type="molecule type" value="Genomic_DNA"/>
</dbReference>
<dbReference type="OrthoDB" id="312874at2759"/>
<name>D8PKR8_SCHCM</name>
<dbReference type="GeneID" id="9585218"/>
<dbReference type="GO" id="GO:0004672">
    <property type="term" value="F:protein kinase activity"/>
    <property type="evidence" value="ECO:0007669"/>
    <property type="project" value="InterPro"/>
</dbReference>
<feature type="region of interest" description="Disordered" evidence="1">
    <location>
        <begin position="676"/>
        <end position="788"/>
    </location>
</feature>
<protein>
    <recommendedName>
        <fullName evidence="2">Fungal-type protein kinase domain-containing protein</fullName>
    </recommendedName>
</protein>
<dbReference type="Pfam" id="PF17667">
    <property type="entry name" value="Pkinase_fungal"/>
    <property type="match status" value="1"/>
</dbReference>
<dbReference type="Gene3D" id="1.10.510.10">
    <property type="entry name" value="Transferase(Phosphotransferase) domain 1"/>
    <property type="match status" value="1"/>
</dbReference>
<sequence>MHIIPRPGDKHKCNVPEFYQAFIEQKGYKRLAPKTMARMMHLLCKCNSFDRRTGQWKSLRPHPQGGTDFRTMKDLLSDVLSVAAEVCPIRFFLAKRTTNFLFLPECQTTEEGPGTKFCVDAPSYSREAVPGTASNYIATVPRKSAAIYTGDVGVTWELRCWDHYSENDHSEYLILKSAEHMFFNDLRRMGHISVTFEGRTARIWCHTRAHSVVTERFDIDKNPEEFIQLILFTSFASPFQLGFDPTIHRIVVDGMVHYQFDVVLRDGTHHEYRSVSVEHEDSKARLYGRAMRVYKVVECGVENGPFHVVQDYWRFDDEYSSEEAKSQDAIFGALEKALPEDEFAAVRRHFMTILADGAVMHKNHDTHQTKALPHLNYRRRFRTVCKEHCETLHQVQDPATFFFGLSQLIYILDKLRRAGYLHRDISLGNVMLHCIDARATELSERYITKLADLELAIACDKVAKEDFSVGTRAFMAIEVHMRRHIFLGDPNEWKHLVVFQYFVPNPLHDLESALWLAVHFVYHHCSLRVLKNTPWETMRGYLDEIASYRESIFTAGTRERELFVLIAGSTFLPFREHMEQLYGPETVMLKLSSVLERLRRTYLAVEAERMSEEEIEQRMARDPRRVARRLSLAVFEEHAGLWDEARDVFREISEYFVKNSDSLVNISDIDFATGKIEGEEEAPMPEVAEDGPIDAENAPAVTADGPFIVDDAPTAEAALKKGKDAAQEDKATAEKLNFTQSTRKRKRNGEAEGGGKRKRSPQSLNPEIPRAAKVTRRSARLASRGPQV</sequence>
<dbReference type="VEuPathDB" id="FungiDB:SCHCODRAFT_02488519"/>
<keyword evidence="4" id="KW-1185">Reference proteome</keyword>
<gene>
    <name evidence="3" type="ORF">SCHCODRAFT_231819</name>
</gene>
<dbReference type="InterPro" id="IPR008266">
    <property type="entry name" value="Tyr_kinase_AS"/>
</dbReference>
<dbReference type="SUPFAM" id="SSF56112">
    <property type="entry name" value="Protein kinase-like (PK-like)"/>
    <property type="match status" value="1"/>
</dbReference>
<dbReference type="AlphaFoldDB" id="D8PKR8"/>
<dbReference type="Proteomes" id="UP000007431">
    <property type="component" value="Unassembled WGS sequence"/>
</dbReference>
<dbReference type="PANTHER" id="PTHR38248:SF2">
    <property type="entry name" value="FUNK1 11"/>
    <property type="match status" value="1"/>
</dbReference>
<organism evidence="4">
    <name type="scientific">Schizophyllum commune (strain H4-8 / FGSC 9210)</name>
    <name type="common">Split gill fungus</name>
    <dbReference type="NCBI Taxonomy" id="578458"/>
    <lineage>
        <taxon>Eukaryota</taxon>
        <taxon>Fungi</taxon>
        <taxon>Dikarya</taxon>
        <taxon>Basidiomycota</taxon>
        <taxon>Agaricomycotina</taxon>
        <taxon>Agaricomycetes</taxon>
        <taxon>Agaricomycetidae</taxon>
        <taxon>Agaricales</taxon>
        <taxon>Schizophyllaceae</taxon>
        <taxon>Schizophyllum</taxon>
    </lineage>
</organism>
<dbReference type="HOGENOM" id="CLU_015199_0_0_1"/>
<dbReference type="KEGG" id="scm:SCHCO_02488519"/>
<dbReference type="PROSITE" id="PS00109">
    <property type="entry name" value="PROTEIN_KINASE_TYR"/>
    <property type="match status" value="1"/>
</dbReference>
<evidence type="ECO:0000313" key="3">
    <source>
        <dbReference type="EMBL" id="EFJ04023.1"/>
    </source>
</evidence>
<feature type="domain" description="Fungal-type protein kinase" evidence="2">
    <location>
        <begin position="149"/>
        <end position="518"/>
    </location>
</feature>
<dbReference type="InterPro" id="IPR011009">
    <property type="entry name" value="Kinase-like_dom_sf"/>
</dbReference>
<dbReference type="InterPro" id="IPR040976">
    <property type="entry name" value="Pkinase_fungal"/>
</dbReference>
<dbReference type="eggNOG" id="ENOG502RBJ1">
    <property type="taxonomic scope" value="Eukaryota"/>
</dbReference>
<dbReference type="InParanoid" id="D8PKR8"/>
<proteinExistence type="predicted"/>
<feature type="compositionally biased region" description="Basic and acidic residues" evidence="1">
    <location>
        <begin position="718"/>
        <end position="733"/>
    </location>
</feature>
<accession>D8PKR8</accession>
<dbReference type="PANTHER" id="PTHR38248">
    <property type="entry name" value="FUNK1 6"/>
    <property type="match status" value="1"/>
</dbReference>
<evidence type="ECO:0000256" key="1">
    <source>
        <dbReference type="SAM" id="MobiDB-lite"/>
    </source>
</evidence>
<evidence type="ECO:0000259" key="2">
    <source>
        <dbReference type="Pfam" id="PF17667"/>
    </source>
</evidence>
<reference evidence="3 4" key="1">
    <citation type="journal article" date="2010" name="Nat. Biotechnol.">
        <title>Genome sequence of the model mushroom Schizophyllum commune.</title>
        <authorList>
            <person name="Ohm R.A."/>
            <person name="de Jong J.F."/>
            <person name="Lugones L.G."/>
            <person name="Aerts A."/>
            <person name="Kothe E."/>
            <person name="Stajich J.E."/>
            <person name="de Vries R.P."/>
            <person name="Record E."/>
            <person name="Levasseur A."/>
            <person name="Baker S.E."/>
            <person name="Bartholomew K.A."/>
            <person name="Coutinho P.M."/>
            <person name="Erdmann S."/>
            <person name="Fowler T.J."/>
            <person name="Gathman A.C."/>
            <person name="Lombard V."/>
            <person name="Henrissat B."/>
            <person name="Knabe N."/>
            <person name="Kuees U."/>
            <person name="Lilly W.W."/>
            <person name="Lindquist E."/>
            <person name="Lucas S."/>
            <person name="Magnuson J.K."/>
            <person name="Piumi F."/>
            <person name="Raudaskoski M."/>
            <person name="Salamov A."/>
            <person name="Schmutz J."/>
            <person name="Schwarze F.W.M.R."/>
            <person name="vanKuyk P.A."/>
            <person name="Horton J.S."/>
            <person name="Grigoriev I.V."/>
            <person name="Woesten H.A.B."/>
        </authorList>
    </citation>
    <scope>NUCLEOTIDE SEQUENCE [LARGE SCALE GENOMIC DNA]</scope>
    <source>
        <strain evidence="4">H4-8 / FGSC 9210</strain>
    </source>
</reference>
<feature type="compositionally biased region" description="Acidic residues" evidence="1">
    <location>
        <begin position="678"/>
        <end position="693"/>
    </location>
</feature>